<comment type="similarity">
    <text evidence="1">Belongs to the 'GDSL' lipolytic enzyme family.</text>
</comment>
<dbReference type="CDD" id="cd01837">
    <property type="entry name" value="SGNH_plant_lipase_like"/>
    <property type="match status" value="1"/>
</dbReference>
<dbReference type="Gene3D" id="3.40.50.1110">
    <property type="entry name" value="SGNH hydrolase"/>
    <property type="match status" value="1"/>
</dbReference>
<keyword evidence="5" id="KW-1185">Reference proteome</keyword>
<dbReference type="GO" id="GO:0016298">
    <property type="term" value="F:lipase activity"/>
    <property type="evidence" value="ECO:0007669"/>
    <property type="project" value="InterPro"/>
</dbReference>
<dbReference type="GO" id="GO:0006629">
    <property type="term" value="P:lipid metabolic process"/>
    <property type="evidence" value="ECO:0007669"/>
    <property type="project" value="InterPro"/>
</dbReference>
<dbReference type="Proteomes" id="UP000595140">
    <property type="component" value="Unassembled WGS sequence"/>
</dbReference>
<dbReference type="EMBL" id="OOIL02006885">
    <property type="protein sequence ID" value="VFR03481.1"/>
    <property type="molecule type" value="Genomic_DNA"/>
</dbReference>
<dbReference type="PROSITE" id="PS01098">
    <property type="entry name" value="LIPASE_GDSL_SER"/>
    <property type="match status" value="1"/>
</dbReference>
<dbReference type="InterPro" id="IPR008265">
    <property type="entry name" value="Lipase_GDSL_AS"/>
</dbReference>
<evidence type="ECO:0000313" key="5">
    <source>
        <dbReference type="Proteomes" id="UP000595140"/>
    </source>
</evidence>
<feature type="signal peptide" evidence="3">
    <location>
        <begin position="1"/>
        <end position="25"/>
    </location>
</feature>
<dbReference type="OrthoDB" id="1600564at2759"/>
<evidence type="ECO:0008006" key="6">
    <source>
        <dbReference type="Google" id="ProtNLM"/>
    </source>
</evidence>
<evidence type="ECO:0000256" key="3">
    <source>
        <dbReference type="SAM" id="SignalP"/>
    </source>
</evidence>
<dbReference type="Pfam" id="PF00657">
    <property type="entry name" value="Lipase_GDSL"/>
    <property type="match status" value="1"/>
</dbReference>
<keyword evidence="2 3" id="KW-0732">Signal</keyword>
<feature type="chain" id="PRO_5019738048" description="SGNH hydrolase-type esterase domain-containing protein" evidence="3">
    <location>
        <begin position="26"/>
        <end position="362"/>
    </location>
</feature>
<dbReference type="PANTHER" id="PTHR45966">
    <property type="entry name" value="GDSL-LIKE LIPASE/ACYLHYDROLASE"/>
    <property type="match status" value="1"/>
</dbReference>
<gene>
    <name evidence="4" type="ORF">CCAM_LOCUS45256</name>
</gene>
<reference evidence="4 5" key="1">
    <citation type="submission" date="2018-04" db="EMBL/GenBank/DDBJ databases">
        <authorList>
            <person name="Vogel A."/>
        </authorList>
    </citation>
    <scope>NUCLEOTIDE SEQUENCE [LARGE SCALE GENOMIC DNA]</scope>
</reference>
<evidence type="ECO:0000256" key="2">
    <source>
        <dbReference type="ARBA" id="ARBA00022729"/>
    </source>
</evidence>
<organism evidence="4 5">
    <name type="scientific">Cuscuta campestris</name>
    <dbReference type="NCBI Taxonomy" id="132261"/>
    <lineage>
        <taxon>Eukaryota</taxon>
        <taxon>Viridiplantae</taxon>
        <taxon>Streptophyta</taxon>
        <taxon>Embryophyta</taxon>
        <taxon>Tracheophyta</taxon>
        <taxon>Spermatophyta</taxon>
        <taxon>Magnoliopsida</taxon>
        <taxon>eudicotyledons</taxon>
        <taxon>Gunneridae</taxon>
        <taxon>Pentapetalae</taxon>
        <taxon>asterids</taxon>
        <taxon>lamiids</taxon>
        <taxon>Solanales</taxon>
        <taxon>Convolvulaceae</taxon>
        <taxon>Cuscuteae</taxon>
        <taxon>Cuscuta</taxon>
        <taxon>Cuscuta subgen. Grammica</taxon>
        <taxon>Cuscuta sect. Cleistogrammica</taxon>
    </lineage>
</organism>
<accession>A0A484NQI3</accession>
<dbReference type="InterPro" id="IPR036514">
    <property type="entry name" value="SGNH_hydro_sf"/>
</dbReference>
<dbReference type="InterPro" id="IPR001087">
    <property type="entry name" value="GDSL"/>
</dbReference>
<dbReference type="SUPFAM" id="SSF52266">
    <property type="entry name" value="SGNH hydrolase"/>
    <property type="match status" value="1"/>
</dbReference>
<dbReference type="PANTHER" id="PTHR45966:SF1">
    <property type="entry name" value="GDSL ESTERASE_LIPASE 1-RELATED"/>
    <property type="match status" value="1"/>
</dbReference>
<dbReference type="InterPro" id="IPR044552">
    <property type="entry name" value="GLIP1-5/GLL25"/>
</dbReference>
<evidence type="ECO:0000256" key="1">
    <source>
        <dbReference type="ARBA" id="ARBA00008668"/>
    </source>
</evidence>
<proteinExistence type="inferred from homology"/>
<evidence type="ECO:0000313" key="4">
    <source>
        <dbReference type="EMBL" id="VFR03481.1"/>
    </source>
</evidence>
<dbReference type="InterPro" id="IPR035669">
    <property type="entry name" value="SGNH_plant_lipase-like"/>
</dbReference>
<name>A0A484NQI3_9ASTE</name>
<sequence>MEIPRLCLCILIMGLWEVFPAGCRGSRIPAAALFILGDSLFDAGNNNYLKRPIGRANFWPYGETFFKHPTGRFTDGRIIPDFIAEHMKLPFVPPLLQPAAVGGKDLTVGVNFASGGTGALVNTYQGRVVELLTQLKYFKDVKKHLRKKHGSSKTTKLLSKSVYMFSIGGNDYLVPFVANGKSQMLQFYSKKEYVSMVIGNLTTVLRGIYYEGGRKFVTITVPPLGRLPYTRGYNNGNRTSELTELARLHNKALPKALEKLQNELKDFKYITFDFYSVLGDIISHPTKYGLRDATEGCCGSGLYRGVLNCGGDGYQLCKDVRGHVFFDGAHANENVYEQCAELMWSGDSDVIWPYNLKTLVQA</sequence>
<dbReference type="AlphaFoldDB" id="A0A484NQI3"/>
<protein>
    <recommendedName>
        <fullName evidence="6">SGNH hydrolase-type esterase domain-containing protein</fullName>
    </recommendedName>
</protein>